<dbReference type="PANTHER" id="PTHR30273">
    <property type="entry name" value="PERIPLASMIC SIGNAL SENSOR AND SIGMA FACTOR ACTIVATOR FECR-RELATED"/>
    <property type="match status" value="1"/>
</dbReference>
<sequence length="355" mass="40158">MNRKAFYHLLKRYVENDCTEEERKLVEQWYELLGDEEGVDPTLPPGEIKETLSRLWPKIQRHTLSAENREPVSPPPKKIIPVWLRWASAAVVTGIIITVALLYRVSDKKSDNVYHHGSLAGLHQVKNDKGVNDTVHLPDGSLVILEPAAIVHYGDNFSGPKREVYLEGNAFFKVTRNPHAPFYVYSKNIVTQVLGTSFFVKTNALTKNVEVSVQTGKVAVYEAGRETVQERHNEESSGVILKPNQKVIYNANDHHFRTTLVEIPLPVIAGKNAEERITELNFIFDEAPMTQVLAYLEQAYHIEMVIENESLSKCLFSGDIKGKNLYDQLEIICESIQATYEIRGTRILIKGSGCE</sequence>
<dbReference type="OrthoDB" id="645173at2"/>
<dbReference type="Proteomes" id="UP000192796">
    <property type="component" value="Unassembled WGS sequence"/>
</dbReference>
<dbReference type="EMBL" id="LVYD01000102">
    <property type="protein sequence ID" value="OQP58160.1"/>
    <property type="molecule type" value="Genomic_DNA"/>
</dbReference>
<evidence type="ECO:0000313" key="5">
    <source>
        <dbReference type="Proteomes" id="UP000192796"/>
    </source>
</evidence>
<name>A0A1V9FIJ8_9BACT</name>
<dbReference type="InterPro" id="IPR012373">
    <property type="entry name" value="Ferrdict_sens_TM"/>
</dbReference>
<keyword evidence="5" id="KW-1185">Reference proteome</keyword>
<keyword evidence="1" id="KW-0472">Membrane</keyword>
<feature type="domain" description="Protein FecR C-terminal" evidence="3">
    <location>
        <begin position="282"/>
        <end position="349"/>
    </location>
</feature>
<accession>A0A1V9FIJ8</accession>
<comment type="caution">
    <text evidence="4">The sequence shown here is derived from an EMBL/GenBank/DDBJ whole genome shotgun (WGS) entry which is preliminary data.</text>
</comment>
<protein>
    <recommendedName>
        <fullName evidence="6">FecR protein domain-containing protein</fullName>
    </recommendedName>
</protein>
<dbReference type="GO" id="GO:0016989">
    <property type="term" value="F:sigma factor antagonist activity"/>
    <property type="evidence" value="ECO:0007669"/>
    <property type="project" value="TreeGrafter"/>
</dbReference>
<dbReference type="Pfam" id="PF16344">
    <property type="entry name" value="FecR_C"/>
    <property type="match status" value="1"/>
</dbReference>
<dbReference type="AlphaFoldDB" id="A0A1V9FIJ8"/>
<keyword evidence="1" id="KW-0812">Transmembrane</keyword>
<evidence type="ECO:0000259" key="2">
    <source>
        <dbReference type="Pfam" id="PF04773"/>
    </source>
</evidence>
<keyword evidence="1" id="KW-1133">Transmembrane helix</keyword>
<dbReference type="InterPro" id="IPR032508">
    <property type="entry name" value="FecR_C"/>
</dbReference>
<dbReference type="PANTHER" id="PTHR30273:SF2">
    <property type="entry name" value="PROTEIN FECR"/>
    <property type="match status" value="1"/>
</dbReference>
<proteinExistence type="predicted"/>
<evidence type="ECO:0000313" key="4">
    <source>
        <dbReference type="EMBL" id="OQP58160.1"/>
    </source>
</evidence>
<evidence type="ECO:0008006" key="6">
    <source>
        <dbReference type="Google" id="ProtNLM"/>
    </source>
</evidence>
<dbReference type="Pfam" id="PF04773">
    <property type="entry name" value="FecR"/>
    <property type="match status" value="1"/>
</dbReference>
<evidence type="ECO:0000259" key="3">
    <source>
        <dbReference type="Pfam" id="PF16344"/>
    </source>
</evidence>
<evidence type="ECO:0000256" key="1">
    <source>
        <dbReference type="SAM" id="Phobius"/>
    </source>
</evidence>
<gene>
    <name evidence="4" type="ORF">A3860_07490</name>
</gene>
<dbReference type="PIRSF" id="PIRSF018266">
    <property type="entry name" value="FecR"/>
    <property type="match status" value="1"/>
</dbReference>
<feature type="transmembrane region" description="Helical" evidence="1">
    <location>
        <begin position="83"/>
        <end position="103"/>
    </location>
</feature>
<dbReference type="InterPro" id="IPR006860">
    <property type="entry name" value="FecR"/>
</dbReference>
<dbReference type="STRING" id="1703345.A3860_07490"/>
<dbReference type="Gene3D" id="2.60.120.1440">
    <property type="match status" value="1"/>
</dbReference>
<organism evidence="4 5">
    <name type="scientific">Niastella vici</name>
    <dbReference type="NCBI Taxonomy" id="1703345"/>
    <lineage>
        <taxon>Bacteria</taxon>
        <taxon>Pseudomonadati</taxon>
        <taxon>Bacteroidota</taxon>
        <taxon>Chitinophagia</taxon>
        <taxon>Chitinophagales</taxon>
        <taxon>Chitinophagaceae</taxon>
        <taxon>Niastella</taxon>
    </lineage>
</organism>
<reference evidence="4 5" key="1">
    <citation type="submission" date="2016-03" db="EMBL/GenBank/DDBJ databases">
        <title>Niastella vici sp. nov., isolated from farmland soil.</title>
        <authorList>
            <person name="Chen L."/>
            <person name="Wang D."/>
            <person name="Yang S."/>
            <person name="Wang G."/>
        </authorList>
    </citation>
    <scope>NUCLEOTIDE SEQUENCE [LARGE SCALE GENOMIC DNA]</scope>
    <source>
        <strain evidence="4 5">DJ57</strain>
    </source>
</reference>
<dbReference type="RefSeq" id="WP_081155307.1">
    <property type="nucleotide sequence ID" value="NZ_LVYD01000102.1"/>
</dbReference>
<dbReference type="Gene3D" id="3.55.50.30">
    <property type="match status" value="1"/>
</dbReference>
<feature type="domain" description="FecR protein" evidence="2">
    <location>
        <begin position="130"/>
        <end position="218"/>
    </location>
</feature>